<evidence type="ECO:0000313" key="1">
    <source>
        <dbReference type="EMBL" id="AOH55974.1"/>
    </source>
</evidence>
<accession>A0A1B3XRY1</accession>
<dbReference type="AlphaFoldDB" id="A0A1B3XRY1"/>
<sequence>MNVRLVELNGCVPVPVTKTENGYRPFEVRMETHAKKGGTVEWLIKPFHPFNLQRQVHLGCEGFFVCAKS</sequence>
<proteinExistence type="predicted"/>
<reference evidence="1 2" key="1">
    <citation type="submission" date="2016-08" db="EMBL/GenBank/DDBJ databases">
        <title>Complete genome sequence of Bacillus muralis G25-68, a strain with toxicity to nematodes.</title>
        <authorList>
            <person name="Zheng Z."/>
        </authorList>
    </citation>
    <scope>NUCLEOTIDE SEQUENCE [LARGE SCALE GENOMIC DNA]</scope>
    <source>
        <strain evidence="1 2">G25-68</strain>
    </source>
</reference>
<evidence type="ECO:0000313" key="2">
    <source>
        <dbReference type="Proteomes" id="UP000077926"/>
    </source>
</evidence>
<keyword evidence="2" id="KW-1185">Reference proteome</keyword>
<dbReference type="STRING" id="264697.ABE28_016550"/>
<dbReference type="Proteomes" id="UP000077926">
    <property type="component" value="Chromosome"/>
</dbReference>
<organism evidence="1 2">
    <name type="scientific">Peribacillus muralis</name>
    <dbReference type="NCBI Taxonomy" id="264697"/>
    <lineage>
        <taxon>Bacteria</taxon>
        <taxon>Bacillati</taxon>
        <taxon>Bacillota</taxon>
        <taxon>Bacilli</taxon>
        <taxon>Bacillales</taxon>
        <taxon>Bacillaceae</taxon>
        <taxon>Peribacillus</taxon>
    </lineage>
</organism>
<gene>
    <name evidence="1" type="ORF">ABE28_016550</name>
</gene>
<protein>
    <submittedName>
        <fullName evidence="1">Uncharacterized protein</fullName>
    </submittedName>
</protein>
<dbReference type="EMBL" id="CP017080">
    <property type="protein sequence ID" value="AOH55974.1"/>
    <property type="molecule type" value="Genomic_DNA"/>
</dbReference>
<name>A0A1B3XRY1_9BACI</name>
<dbReference type="KEGG" id="bmur:ABE28_016550"/>